<accession>A0AAC9QZ14</accession>
<evidence type="ECO:0000259" key="2">
    <source>
        <dbReference type="Pfam" id="PF02397"/>
    </source>
</evidence>
<keyword evidence="3" id="KW-0614">Plasmid</keyword>
<keyword evidence="3" id="KW-0808">Transferase</keyword>
<dbReference type="PANTHER" id="PTHR30576:SF0">
    <property type="entry name" value="UNDECAPRENYL-PHOSPHATE N-ACETYLGALACTOSAMINYL 1-PHOSPHATE TRANSFERASE-RELATED"/>
    <property type="match status" value="1"/>
</dbReference>
<evidence type="ECO:0000256" key="1">
    <source>
        <dbReference type="ARBA" id="ARBA00006464"/>
    </source>
</evidence>
<protein>
    <submittedName>
        <fullName evidence="3">Sugar transferase</fullName>
    </submittedName>
</protein>
<gene>
    <name evidence="3" type="ORF">LL229_04265</name>
</gene>
<dbReference type="PANTHER" id="PTHR30576">
    <property type="entry name" value="COLANIC BIOSYNTHESIS UDP-GLUCOSE LIPID CARRIER TRANSFERASE"/>
    <property type="match status" value="1"/>
</dbReference>
<dbReference type="RefSeq" id="WP_081172333.1">
    <property type="nucleotide sequence ID" value="NZ_CP034574.2"/>
</dbReference>
<proteinExistence type="inferred from homology"/>
<dbReference type="Pfam" id="PF02397">
    <property type="entry name" value="Bac_transf"/>
    <property type="match status" value="1"/>
</dbReference>
<dbReference type="InterPro" id="IPR036291">
    <property type="entry name" value="NAD(P)-bd_dom_sf"/>
</dbReference>
<evidence type="ECO:0000313" key="4">
    <source>
        <dbReference type="Proteomes" id="UP001055586"/>
    </source>
</evidence>
<dbReference type="EMBL" id="CP090825">
    <property type="protein sequence ID" value="ARD94867.1"/>
    <property type="molecule type" value="Genomic_DNA"/>
</dbReference>
<name>A0AAC9QZ14_LACLL</name>
<organism evidence="3 4">
    <name type="scientific">Lactococcus lactis subsp. lactis</name>
    <name type="common">Streptococcus lactis</name>
    <dbReference type="NCBI Taxonomy" id="1360"/>
    <lineage>
        <taxon>Bacteria</taxon>
        <taxon>Bacillati</taxon>
        <taxon>Bacillota</taxon>
        <taxon>Bacilli</taxon>
        <taxon>Lactobacillales</taxon>
        <taxon>Streptococcaceae</taxon>
        <taxon>Lactococcus</taxon>
    </lineage>
</organism>
<comment type="similarity">
    <text evidence="1">Belongs to the bacterial sugar transferase family.</text>
</comment>
<feature type="domain" description="Bacterial sugar transferase" evidence="2">
    <location>
        <begin position="18"/>
        <end position="71"/>
    </location>
</feature>
<dbReference type="Proteomes" id="UP001055586">
    <property type="component" value="Plasmid p229B"/>
</dbReference>
<dbReference type="GO" id="GO:0016780">
    <property type="term" value="F:phosphotransferase activity, for other substituted phosphate groups"/>
    <property type="evidence" value="ECO:0007669"/>
    <property type="project" value="TreeGrafter"/>
</dbReference>
<geneLocation type="plasmid" evidence="3 4">
    <name>p229B</name>
</geneLocation>
<dbReference type="InterPro" id="IPR003362">
    <property type="entry name" value="Bact_transf"/>
</dbReference>
<dbReference type="SUPFAM" id="SSF51735">
    <property type="entry name" value="NAD(P)-binding Rossmann-fold domains"/>
    <property type="match status" value="1"/>
</dbReference>
<dbReference type="AlphaFoldDB" id="A0AAC9QZ14"/>
<reference evidence="3" key="1">
    <citation type="submission" date="2023-09" db="EMBL/GenBank/DDBJ databases">
        <title>Complete Genomes and Methylome analysis of Lactococcus lactis subs lactis strains.</title>
        <authorList>
            <person name="Fomenkov A."/>
            <person name="McDonnell B."/>
            <person name="Sun L."/>
            <person name="Van Sinderen D."/>
            <person name="Roberts R.J."/>
        </authorList>
    </citation>
    <scope>NUCLEOTIDE SEQUENCE</scope>
    <source>
        <strain evidence="3">229</strain>
        <plasmid evidence="3">p229B</plasmid>
    </source>
</reference>
<evidence type="ECO:0000313" key="3">
    <source>
        <dbReference type="EMBL" id="ARD94867.1"/>
    </source>
</evidence>
<sequence>MSKVIIVGANGQLGNELQRLLNEQGIALLWQVSERNNVGFHEMVKLDIKYINNASLGLDTCILFKTIWIMFFPNDAY</sequence>